<evidence type="ECO:0000313" key="1">
    <source>
        <dbReference type="EMBL" id="PWJ40038.1"/>
    </source>
</evidence>
<evidence type="ECO:0000313" key="2">
    <source>
        <dbReference type="Proteomes" id="UP000245535"/>
    </source>
</evidence>
<sequence>MQNSLFINPNRNSKIMLPLLNDSQEKTTRDTPSNWLGVLGPNIAVNKNWIERIVQCFHGYELGTVLLGDEEKSNEISPPLKLKCSENIQSFSIDFAGELNNQRLRNLSKGLDLLLLDALSFRVEKQIVIIDTANSKNFKYLDKIREPWVFILSSGNKEMPKELRFLQEKYKRVPTIKSDELDFMVKLIEAKVFNFNAGLKTVIIGDDSKDESEEYTKAISSYEKVKSFCEEVYFIPKSGLENKYGEVSSCIENQFSNMKVLGKILSAFMHDRNSAWLVLSSNLVELNEYTLRLLLSQRVKHKNASVFYSMTANQYLPDFCIWEPKSFSLLLDSVYYSDLELADSLPEMDIKHIELPDLSELDTPNIF</sequence>
<reference evidence="1 2" key="1">
    <citation type="submission" date="2018-03" db="EMBL/GenBank/DDBJ databases">
        <title>Genomic Encyclopedia of Archaeal and Bacterial Type Strains, Phase II (KMG-II): from individual species to whole genera.</title>
        <authorList>
            <person name="Goeker M."/>
        </authorList>
    </citation>
    <scope>NUCLEOTIDE SEQUENCE [LARGE SCALE GENOMIC DNA]</scope>
    <source>
        <strain evidence="1 2">DSM 28229</strain>
    </source>
</reference>
<accession>A0A315Z6J5</accession>
<comment type="caution">
    <text evidence="1">The sequence shown here is derived from an EMBL/GenBank/DDBJ whole genome shotgun (WGS) entry which is preliminary data.</text>
</comment>
<dbReference type="InterPro" id="IPR029044">
    <property type="entry name" value="Nucleotide-diphossugar_trans"/>
</dbReference>
<dbReference type="OrthoDB" id="9788394at2"/>
<protein>
    <submittedName>
        <fullName evidence="1">Uncharacterized protein</fullName>
    </submittedName>
</protein>
<organism evidence="1 2">
    <name type="scientific">Sediminitomix flava</name>
    <dbReference type="NCBI Taxonomy" id="379075"/>
    <lineage>
        <taxon>Bacteria</taxon>
        <taxon>Pseudomonadati</taxon>
        <taxon>Bacteroidota</taxon>
        <taxon>Cytophagia</taxon>
        <taxon>Cytophagales</taxon>
        <taxon>Flammeovirgaceae</taxon>
        <taxon>Sediminitomix</taxon>
    </lineage>
</organism>
<keyword evidence="2" id="KW-1185">Reference proteome</keyword>
<dbReference type="Gene3D" id="3.90.550.10">
    <property type="entry name" value="Spore Coat Polysaccharide Biosynthesis Protein SpsA, Chain A"/>
    <property type="match status" value="1"/>
</dbReference>
<gene>
    <name evidence="1" type="ORF">BC781_105101</name>
</gene>
<name>A0A315Z6J5_SEDFL</name>
<dbReference type="AlphaFoldDB" id="A0A315Z6J5"/>
<dbReference type="EMBL" id="QGDO01000005">
    <property type="protein sequence ID" value="PWJ40038.1"/>
    <property type="molecule type" value="Genomic_DNA"/>
</dbReference>
<dbReference type="RefSeq" id="WP_146201727.1">
    <property type="nucleotide sequence ID" value="NZ_QGDO01000005.1"/>
</dbReference>
<proteinExistence type="predicted"/>
<dbReference type="Proteomes" id="UP000245535">
    <property type="component" value="Unassembled WGS sequence"/>
</dbReference>